<evidence type="ECO:0000313" key="3">
    <source>
        <dbReference type="Proteomes" id="UP000266841"/>
    </source>
</evidence>
<organism evidence="2 3">
    <name type="scientific">Thalassiosira oceanica</name>
    <name type="common">Marine diatom</name>
    <dbReference type="NCBI Taxonomy" id="159749"/>
    <lineage>
        <taxon>Eukaryota</taxon>
        <taxon>Sar</taxon>
        <taxon>Stramenopiles</taxon>
        <taxon>Ochrophyta</taxon>
        <taxon>Bacillariophyta</taxon>
        <taxon>Coscinodiscophyceae</taxon>
        <taxon>Thalassiosirophycidae</taxon>
        <taxon>Thalassiosirales</taxon>
        <taxon>Thalassiosiraceae</taxon>
        <taxon>Thalassiosira</taxon>
    </lineage>
</organism>
<feature type="compositionally biased region" description="Basic and acidic residues" evidence="1">
    <location>
        <begin position="46"/>
        <end position="76"/>
    </location>
</feature>
<feature type="non-terminal residue" evidence="2">
    <location>
        <position position="76"/>
    </location>
</feature>
<name>K0RP61_THAOC</name>
<keyword evidence="3" id="KW-1185">Reference proteome</keyword>
<dbReference type="AlphaFoldDB" id="K0RP61"/>
<accession>K0RP61</accession>
<proteinExistence type="predicted"/>
<protein>
    <submittedName>
        <fullName evidence="2">Uncharacterized protein</fullName>
    </submittedName>
</protein>
<evidence type="ECO:0000256" key="1">
    <source>
        <dbReference type="SAM" id="MobiDB-lite"/>
    </source>
</evidence>
<gene>
    <name evidence="2" type="ORF">THAOC_26372</name>
</gene>
<sequence>MASSPSPSAELKRLERLIVEPAALDERVVKLPAAARQSQNSAAALHADEVVQRRKQQRAKDAEEPDRVARPERQSQ</sequence>
<dbReference type="eggNOG" id="ENOG502SE8Q">
    <property type="taxonomic scope" value="Eukaryota"/>
</dbReference>
<feature type="compositionally biased region" description="Low complexity" evidence="1">
    <location>
        <begin position="34"/>
        <end position="44"/>
    </location>
</feature>
<reference evidence="2 3" key="1">
    <citation type="journal article" date="2012" name="Genome Biol.">
        <title>Genome and low-iron response of an oceanic diatom adapted to chronic iron limitation.</title>
        <authorList>
            <person name="Lommer M."/>
            <person name="Specht M."/>
            <person name="Roy A.S."/>
            <person name="Kraemer L."/>
            <person name="Andreson R."/>
            <person name="Gutowska M.A."/>
            <person name="Wolf J."/>
            <person name="Bergner S.V."/>
            <person name="Schilhabel M.B."/>
            <person name="Klostermeier U.C."/>
            <person name="Beiko R.G."/>
            <person name="Rosenstiel P."/>
            <person name="Hippler M."/>
            <person name="Laroche J."/>
        </authorList>
    </citation>
    <scope>NUCLEOTIDE SEQUENCE [LARGE SCALE GENOMIC DNA]</scope>
    <source>
        <strain evidence="2 3">CCMP1005</strain>
    </source>
</reference>
<evidence type="ECO:0000313" key="2">
    <source>
        <dbReference type="EMBL" id="EJK54074.1"/>
    </source>
</evidence>
<comment type="caution">
    <text evidence="2">The sequence shown here is derived from an EMBL/GenBank/DDBJ whole genome shotgun (WGS) entry which is preliminary data.</text>
</comment>
<feature type="region of interest" description="Disordered" evidence="1">
    <location>
        <begin position="34"/>
        <end position="76"/>
    </location>
</feature>
<dbReference type="EMBL" id="AGNL01036420">
    <property type="protein sequence ID" value="EJK54074.1"/>
    <property type="molecule type" value="Genomic_DNA"/>
</dbReference>
<dbReference type="Proteomes" id="UP000266841">
    <property type="component" value="Unassembled WGS sequence"/>
</dbReference>